<feature type="domain" description="FMN-binding" evidence="3">
    <location>
        <begin position="72"/>
        <end position="149"/>
    </location>
</feature>
<dbReference type="SMART" id="SM00900">
    <property type="entry name" value="FMN_bind"/>
    <property type="match status" value="1"/>
</dbReference>
<keyword evidence="2" id="KW-0732">Signal</keyword>
<proteinExistence type="predicted"/>
<evidence type="ECO:0000259" key="3">
    <source>
        <dbReference type="SMART" id="SM00900"/>
    </source>
</evidence>
<name>A0ABV4R3F9_9ACTN</name>
<evidence type="ECO:0000313" key="5">
    <source>
        <dbReference type="Proteomes" id="UP001569904"/>
    </source>
</evidence>
<feature type="region of interest" description="Disordered" evidence="1">
    <location>
        <begin position="24"/>
        <end position="70"/>
    </location>
</feature>
<keyword evidence="5" id="KW-1185">Reference proteome</keyword>
<dbReference type="EMBL" id="JAXCEH010000021">
    <property type="protein sequence ID" value="MFA1557444.1"/>
    <property type="molecule type" value="Genomic_DNA"/>
</dbReference>
<dbReference type="InterPro" id="IPR007329">
    <property type="entry name" value="FMN-bd"/>
</dbReference>
<feature type="chain" id="PRO_5046240109" evidence="2">
    <location>
        <begin position="28"/>
        <end position="151"/>
    </location>
</feature>
<dbReference type="Gene3D" id="3.90.1010.20">
    <property type="match status" value="1"/>
</dbReference>
<evidence type="ECO:0000256" key="1">
    <source>
        <dbReference type="SAM" id="MobiDB-lite"/>
    </source>
</evidence>
<feature type="signal peptide" evidence="2">
    <location>
        <begin position="1"/>
        <end position="27"/>
    </location>
</feature>
<protein>
    <submittedName>
        <fullName evidence="4">FMN-binding protein</fullName>
    </submittedName>
</protein>
<comment type="caution">
    <text evidence="4">The sequence shown here is derived from an EMBL/GenBank/DDBJ whole genome shotgun (WGS) entry which is preliminary data.</text>
</comment>
<sequence>MRRTLITTGTTVAGVVLLLSMKPHHQASSATPPPAPGPSASGTSGPETSGQGGDGTAPAANGTFKGQSVDTEYGPVQVEITMSNGRLTAVRVLSAPSEDGRDREISAFSLPKLTKQAIAAGSANIDTVSGATYTSEGYITSLQSALDSARA</sequence>
<dbReference type="RefSeq" id="WP_371944190.1">
    <property type="nucleotide sequence ID" value="NZ_JAXCEH010000021.1"/>
</dbReference>
<gene>
    <name evidence="4" type="ORF">SM436_27505</name>
</gene>
<organism evidence="4 5">
    <name type="scientific">Actinomadura chokoriensis</name>
    <dbReference type="NCBI Taxonomy" id="454156"/>
    <lineage>
        <taxon>Bacteria</taxon>
        <taxon>Bacillati</taxon>
        <taxon>Actinomycetota</taxon>
        <taxon>Actinomycetes</taxon>
        <taxon>Streptosporangiales</taxon>
        <taxon>Thermomonosporaceae</taxon>
        <taxon>Actinomadura</taxon>
    </lineage>
</organism>
<reference evidence="4 5" key="1">
    <citation type="submission" date="2023-11" db="EMBL/GenBank/DDBJ databases">
        <title>Actinomadura monticuli sp. nov., isolated from volcanic ash.</title>
        <authorList>
            <person name="Lee S.D."/>
            <person name="Yang H."/>
            <person name="Kim I.S."/>
        </authorList>
    </citation>
    <scope>NUCLEOTIDE SEQUENCE [LARGE SCALE GENOMIC DNA]</scope>
    <source>
        <strain evidence="4 5">DSM 45346</strain>
    </source>
</reference>
<evidence type="ECO:0000313" key="4">
    <source>
        <dbReference type="EMBL" id="MFA1557444.1"/>
    </source>
</evidence>
<accession>A0ABV4R3F9</accession>
<feature type="compositionally biased region" description="Low complexity" evidence="1">
    <location>
        <begin position="38"/>
        <end position="49"/>
    </location>
</feature>
<dbReference type="Pfam" id="PF04205">
    <property type="entry name" value="FMN_bind"/>
    <property type="match status" value="1"/>
</dbReference>
<evidence type="ECO:0000256" key="2">
    <source>
        <dbReference type="SAM" id="SignalP"/>
    </source>
</evidence>
<dbReference type="Proteomes" id="UP001569904">
    <property type="component" value="Unassembled WGS sequence"/>
</dbReference>